<dbReference type="GO" id="GO:0008184">
    <property type="term" value="F:glycogen phosphorylase activity"/>
    <property type="evidence" value="ECO:0007669"/>
    <property type="project" value="InterPro"/>
</dbReference>
<dbReference type="AlphaFoldDB" id="A0A2T9Y0F2"/>
<dbReference type="FunFam" id="3.40.50.2000:FF:000003">
    <property type="entry name" value="Alpha-1,4 glucan phosphorylase"/>
    <property type="match status" value="1"/>
</dbReference>
<comment type="caution">
    <text evidence="11">The sequence shown here is derived from an EMBL/GenBank/DDBJ whole genome shotgun (WGS) entry which is preliminary data.</text>
</comment>
<keyword evidence="7 9" id="KW-0663">Pyridoxal phosphate</keyword>
<dbReference type="EMBL" id="MBFS01003602">
    <property type="protein sequence ID" value="PVU85808.1"/>
    <property type="molecule type" value="Genomic_DNA"/>
</dbReference>
<evidence type="ECO:0000256" key="1">
    <source>
        <dbReference type="ARBA" id="ARBA00001275"/>
    </source>
</evidence>
<dbReference type="Gene3D" id="3.40.50.2000">
    <property type="entry name" value="Glycogen Phosphorylase B"/>
    <property type="match status" value="2"/>
</dbReference>
<dbReference type="FunFam" id="3.40.50.2000:FF:000807">
    <property type="entry name" value="Alpha-glucan phosphorylase 2, cytosolic"/>
    <property type="match status" value="1"/>
</dbReference>
<dbReference type="PANTHER" id="PTHR11468:SF3">
    <property type="entry name" value="GLYCOGEN PHOSPHORYLASE, LIVER FORM"/>
    <property type="match status" value="1"/>
</dbReference>
<dbReference type="PANTHER" id="PTHR11468">
    <property type="entry name" value="GLYCOGEN PHOSPHORYLASE"/>
    <property type="match status" value="1"/>
</dbReference>
<dbReference type="GO" id="GO:0030170">
    <property type="term" value="F:pyridoxal phosphate binding"/>
    <property type="evidence" value="ECO:0007669"/>
    <property type="project" value="InterPro"/>
</dbReference>
<keyword evidence="6 10" id="KW-0808">Transferase</keyword>
<name>A0A2T9Y0F2_9FUNG</name>
<evidence type="ECO:0000313" key="11">
    <source>
        <dbReference type="EMBL" id="PVU85808.1"/>
    </source>
</evidence>
<keyword evidence="8 10" id="KW-0119">Carbohydrate metabolism</keyword>
<comment type="similarity">
    <text evidence="3 10">Belongs to the glycogen phosphorylase family.</text>
</comment>
<evidence type="ECO:0000313" key="12">
    <source>
        <dbReference type="Proteomes" id="UP000245609"/>
    </source>
</evidence>
<gene>
    <name evidence="11" type="ORF">BB560_006897</name>
</gene>
<protein>
    <recommendedName>
        <fullName evidence="10">Alpha-1,4 glucan phosphorylase</fullName>
        <ecNumber evidence="10">2.4.1.1</ecNumber>
    </recommendedName>
</protein>
<evidence type="ECO:0000256" key="5">
    <source>
        <dbReference type="ARBA" id="ARBA00022676"/>
    </source>
</evidence>
<comment type="catalytic activity">
    <reaction evidence="1 10">
        <text>[(1-&gt;4)-alpha-D-glucosyl](n) + phosphate = [(1-&gt;4)-alpha-D-glucosyl](n-1) + alpha-D-glucose 1-phosphate</text>
        <dbReference type="Rhea" id="RHEA:41732"/>
        <dbReference type="Rhea" id="RHEA-COMP:9584"/>
        <dbReference type="Rhea" id="RHEA-COMP:9586"/>
        <dbReference type="ChEBI" id="CHEBI:15444"/>
        <dbReference type="ChEBI" id="CHEBI:43474"/>
        <dbReference type="ChEBI" id="CHEBI:58601"/>
        <dbReference type="EC" id="2.4.1.1"/>
    </reaction>
</comment>
<evidence type="ECO:0000256" key="3">
    <source>
        <dbReference type="ARBA" id="ARBA00006047"/>
    </source>
</evidence>
<dbReference type="PROSITE" id="PS00102">
    <property type="entry name" value="PHOSPHORYLASE"/>
    <property type="match status" value="1"/>
</dbReference>
<keyword evidence="4" id="KW-0021">Allosteric enzyme</keyword>
<dbReference type="PIRSF" id="PIRSF000460">
    <property type="entry name" value="Pprylas_GlgP"/>
    <property type="match status" value="1"/>
</dbReference>
<evidence type="ECO:0000256" key="7">
    <source>
        <dbReference type="ARBA" id="ARBA00022898"/>
    </source>
</evidence>
<comment type="cofactor">
    <cofactor evidence="2 10">
        <name>pyridoxal 5'-phosphate</name>
        <dbReference type="ChEBI" id="CHEBI:597326"/>
    </cofactor>
</comment>
<accession>A0A2T9Y0F2</accession>
<dbReference type="OrthoDB" id="9215500at2759"/>
<evidence type="ECO:0000256" key="4">
    <source>
        <dbReference type="ARBA" id="ARBA00022533"/>
    </source>
</evidence>
<dbReference type="STRING" id="133381.A0A2T9Y0F2"/>
<keyword evidence="5 10" id="KW-0328">Glycosyltransferase</keyword>
<dbReference type="SUPFAM" id="SSF53756">
    <property type="entry name" value="UDP-Glycosyltransferase/glycogen phosphorylase"/>
    <property type="match status" value="1"/>
</dbReference>
<evidence type="ECO:0000256" key="9">
    <source>
        <dbReference type="PIRSR" id="PIRSR000460-1"/>
    </source>
</evidence>
<evidence type="ECO:0000256" key="2">
    <source>
        <dbReference type="ARBA" id="ARBA00001933"/>
    </source>
</evidence>
<dbReference type="InterPro" id="IPR035090">
    <property type="entry name" value="Pyridoxal_P_attach_site"/>
</dbReference>
<dbReference type="InterPro" id="IPR000811">
    <property type="entry name" value="Glyco_trans_35"/>
</dbReference>
<dbReference type="Pfam" id="PF00343">
    <property type="entry name" value="Phosphorylase"/>
    <property type="match status" value="1"/>
</dbReference>
<dbReference type="InterPro" id="IPR011833">
    <property type="entry name" value="Glycg_phsphrylas"/>
</dbReference>
<reference evidence="11 12" key="1">
    <citation type="journal article" date="2018" name="MBio">
        <title>Comparative Genomics Reveals the Core Gene Toolbox for the Fungus-Insect Symbiosis.</title>
        <authorList>
            <person name="Wang Y."/>
            <person name="Stata M."/>
            <person name="Wang W."/>
            <person name="Stajich J.E."/>
            <person name="White M.M."/>
            <person name="Moncalvo J.M."/>
        </authorList>
    </citation>
    <scope>NUCLEOTIDE SEQUENCE [LARGE SCALE GENOMIC DNA]</scope>
    <source>
        <strain evidence="11 12">SC-DP-2</strain>
    </source>
</reference>
<dbReference type="CDD" id="cd04300">
    <property type="entry name" value="GT35_Glycogen_Phosphorylase"/>
    <property type="match status" value="1"/>
</dbReference>
<dbReference type="EC" id="2.4.1.1" evidence="10"/>
<dbReference type="GO" id="GO:0005737">
    <property type="term" value="C:cytoplasm"/>
    <property type="evidence" value="ECO:0007669"/>
    <property type="project" value="TreeGrafter"/>
</dbReference>
<evidence type="ECO:0000256" key="6">
    <source>
        <dbReference type="ARBA" id="ARBA00022679"/>
    </source>
</evidence>
<dbReference type="Proteomes" id="UP000245609">
    <property type="component" value="Unassembled WGS sequence"/>
</dbReference>
<proteinExistence type="inferred from homology"/>
<comment type="function">
    <text evidence="10">Allosteric enzyme that catalyzes the rate-limiting step in glycogen catabolism, the phosphorolytic cleavage of glycogen to produce glucose-1-phosphate, and plays a central role in maintaining cellular and organismal glucose homeostasis.</text>
</comment>
<sequence length="838" mass="94260">MSAAHNPELFGQLVGEPGEGYKPLRRVLSGVALKHLLSGKTGAAKHSEAEDRETVKYWNDVFTRSENEVAVKIVKELSFSLFKSLRTATTLDAYLSTSLSTFDNALIALGVRDTYSSALNKLGFRLEDLIDEERDAGLGNGGLGRLAACFVDSLACCNYPGWGYGLRYRYGMFQQQIHNGYQYEAPDCWLDHPNPWEFPRGDVTYKVKFYGNIAKKSDGTNGYKWVNATEYDAMAFDVPVPAFGTQNLGNIRLWSCKTNNLFDLNRFNSGDYTGASAGITAADTLTAVLYPNDNTNEGKELRLKQEYLFVSATIQDLVHRFKLTGKAWKDFPDLVAVQLNDTHPTIGITELQRILIDEEDLSWDDSWDIVTRTFAFTNHTILPEALEKWPVPVMTKILPRHMSIIYDINMYFLHKVEKLFPNNREILRDVSIIEESSPQQVRMGYLAVVGSHRVNGVAKIHSEIIKKTIFANFVKIYGPDKFINVTNGVTPRRWVRECNPEMSALITEVIGDESWVRDFSKVAAIESQVQNPNFRSRWWDVKQTKKNQLAKYIKDVTGIIVNPNALFDIQVKRIHEYKRQLMNVFAIIYRYITLKRMSKAEREKQTHKVYVFGGKAASAYFIAKLVIKLVNSIADVINNDPEIGDMLKVVFIPDYCVSAAEVIIPASDISQHISTAGTEASGTSNMKFVMNGGLILGTVDGANIEIAHEVGDDQIFMFGVLANEVEDFRHHLTYRSVPIDPSLQLVFDELTKGTFGDPNIFNPLIECAHGPGDNYLLSVDFPSYLVALDAVDKAYGDRDSWITKSILCAARMGKFSSDRSINDYAENIWNIEPTAVAD</sequence>
<evidence type="ECO:0000256" key="8">
    <source>
        <dbReference type="ARBA" id="ARBA00023277"/>
    </source>
</evidence>
<keyword evidence="12" id="KW-1185">Reference proteome</keyword>
<organism evidence="11 12">
    <name type="scientific">Smittium megazygosporum</name>
    <dbReference type="NCBI Taxonomy" id="133381"/>
    <lineage>
        <taxon>Eukaryota</taxon>
        <taxon>Fungi</taxon>
        <taxon>Fungi incertae sedis</taxon>
        <taxon>Zoopagomycota</taxon>
        <taxon>Kickxellomycotina</taxon>
        <taxon>Harpellomycetes</taxon>
        <taxon>Harpellales</taxon>
        <taxon>Legeriomycetaceae</taxon>
        <taxon>Smittium</taxon>
    </lineage>
</organism>
<dbReference type="NCBIfam" id="TIGR02093">
    <property type="entry name" value="P_ylase"/>
    <property type="match status" value="1"/>
</dbReference>
<dbReference type="GO" id="GO:0005980">
    <property type="term" value="P:glycogen catabolic process"/>
    <property type="evidence" value="ECO:0007669"/>
    <property type="project" value="TreeGrafter"/>
</dbReference>
<feature type="modified residue" description="N6-(pyridoxal phosphate)lysine" evidence="9">
    <location>
        <position position="687"/>
    </location>
</feature>
<evidence type="ECO:0000256" key="10">
    <source>
        <dbReference type="RuleBase" id="RU000587"/>
    </source>
</evidence>